<keyword evidence="2" id="KW-1185">Reference proteome</keyword>
<evidence type="ECO:0000313" key="1">
    <source>
        <dbReference type="EMBL" id="CAD8099427.1"/>
    </source>
</evidence>
<dbReference type="EMBL" id="CAJJDN010000072">
    <property type="protein sequence ID" value="CAD8099427.1"/>
    <property type="molecule type" value="Genomic_DNA"/>
</dbReference>
<comment type="caution">
    <text evidence="1">The sequence shown here is derived from an EMBL/GenBank/DDBJ whole genome shotgun (WGS) entry which is preliminary data.</text>
</comment>
<proteinExistence type="predicted"/>
<protein>
    <submittedName>
        <fullName evidence="1">Uncharacterized protein</fullName>
    </submittedName>
</protein>
<dbReference type="Proteomes" id="UP000692954">
    <property type="component" value="Unassembled WGS sequence"/>
</dbReference>
<sequence length="198" mass="22279">MRDFQCSCENAKLQEDCLSDYCTWDANSSSCSNKPCSSFGENDCENVLAQLNCVWSYLNDACEAFTKCSDYSFKSGDGIYCYSLNGCQLDVTSIDNKEGGVKCMERTSKIAFSVASCDKVEYGVCRWLVTSDGKQCIDNKSTSTCDILTITSCSDYKDAEYCNRCACYWDEFCKPLTCSMLTKEECNYFYSFDSKQVT</sequence>
<name>A0A8S1P8D3_9CILI</name>
<organism evidence="1 2">
    <name type="scientific">Paramecium sonneborni</name>
    <dbReference type="NCBI Taxonomy" id="65129"/>
    <lineage>
        <taxon>Eukaryota</taxon>
        <taxon>Sar</taxon>
        <taxon>Alveolata</taxon>
        <taxon>Ciliophora</taxon>
        <taxon>Intramacronucleata</taxon>
        <taxon>Oligohymenophorea</taxon>
        <taxon>Peniculida</taxon>
        <taxon>Parameciidae</taxon>
        <taxon>Paramecium</taxon>
    </lineage>
</organism>
<accession>A0A8S1P8D3</accession>
<evidence type="ECO:0000313" key="2">
    <source>
        <dbReference type="Proteomes" id="UP000692954"/>
    </source>
</evidence>
<reference evidence="1" key="1">
    <citation type="submission" date="2021-01" db="EMBL/GenBank/DDBJ databases">
        <authorList>
            <consortium name="Genoscope - CEA"/>
            <person name="William W."/>
        </authorList>
    </citation>
    <scope>NUCLEOTIDE SEQUENCE</scope>
</reference>
<dbReference type="AlphaFoldDB" id="A0A8S1P8D3"/>
<gene>
    <name evidence="1" type="ORF">PSON_ATCC_30995.1.T0720006</name>
</gene>